<keyword evidence="12" id="KW-1185">Reference proteome</keyword>
<dbReference type="EMBL" id="SWLE01000012">
    <property type="protein sequence ID" value="TNM94165.1"/>
    <property type="molecule type" value="Genomic_DNA"/>
</dbReference>
<dbReference type="InterPro" id="IPR013783">
    <property type="entry name" value="Ig-like_fold"/>
</dbReference>
<reference evidence="11 12" key="1">
    <citation type="submission" date="2019-04" db="EMBL/GenBank/DDBJ databases">
        <title>The sequence and de novo assembly of Takifugu bimaculatus genome using PacBio and Hi-C technologies.</title>
        <authorList>
            <person name="Xu P."/>
            <person name="Liu B."/>
            <person name="Zhou Z."/>
        </authorList>
    </citation>
    <scope>NUCLEOTIDE SEQUENCE [LARGE SCALE GENOMIC DNA]</scope>
    <source>
        <strain evidence="11">TB-2018</strain>
        <tissue evidence="11">Muscle</tissue>
    </source>
</reference>
<feature type="domain" description="Ig-like" evidence="10">
    <location>
        <begin position="564"/>
        <end position="650"/>
    </location>
</feature>
<feature type="domain" description="Ig-like" evidence="10">
    <location>
        <begin position="20"/>
        <end position="142"/>
    </location>
</feature>
<dbReference type="Proteomes" id="UP000516260">
    <property type="component" value="Chromosome 2"/>
</dbReference>
<evidence type="ECO:0000256" key="5">
    <source>
        <dbReference type="ARBA" id="ARBA00023136"/>
    </source>
</evidence>
<keyword evidence="8" id="KW-0393">Immunoglobulin domain</keyword>
<evidence type="ECO:0000313" key="11">
    <source>
        <dbReference type="EMBL" id="TNM94165.1"/>
    </source>
</evidence>
<dbReference type="Gene3D" id="2.60.40.10">
    <property type="entry name" value="Immunoglobulins"/>
    <property type="match status" value="5"/>
</dbReference>
<dbReference type="PROSITE" id="PS50835">
    <property type="entry name" value="IG_LIKE"/>
    <property type="match status" value="5"/>
</dbReference>
<dbReference type="InterPro" id="IPR003599">
    <property type="entry name" value="Ig_sub"/>
</dbReference>
<dbReference type="GO" id="GO:0098632">
    <property type="term" value="F:cell-cell adhesion mediator activity"/>
    <property type="evidence" value="ECO:0007669"/>
    <property type="project" value="InterPro"/>
</dbReference>
<comment type="caution">
    <text evidence="11">The sequence shown here is derived from an EMBL/GenBank/DDBJ whole genome shotgun (WGS) entry which is preliminary data.</text>
</comment>
<keyword evidence="5 9" id="KW-0472">Membrane</keyword>
<dbReference type="InterPro" id="IPR047164">
    <property type="entry name" value="OX2G-like"/>
</dbReference>
<dbReference type="SMART" id="SM00409">
    <property type="entry name" value="IG"/>
    <property type="match status" value="3"/>
</dbReference>
<gene>
    <name evidence="11" type="ORF">fugu_002341</name>
</gene>
<evidence type="ECO:0000256" key="4">
    <source>
        <dbReference type="ARBA" id="ARBA00022989"/>
    </source>
</evidence>
<feature type="domain" description="Ig-like" evidence="10">
    <location>
        <begin position="147"/>
        <end position="244"/>
    </location>
</feature>
<feature type="domain" description="Ig-like" evidence="10">
    <location>
        <begin position="436"/>
        <end position="557"/>
    </location>
</feature>
<dbReference type="InterPro" id="IPR007110">
    <property type="entry name" value="Ig-like_dom"/>
</dbReference>
<protein>
    <recommendedName>
        <fullName evidence="10">Ig-like domain-containing protein</fullName>
    </recommendedName>
</protein>
<organism evidence="11 12">
    <name type="scientific">Takifugu bimaculatus</name>
    <dbReference type="NCBI Taxonomy" id="433685"/>
    <lineage>
        <taxon>Eukaryota</taxon>
        <taxon>Metazoa</taxon>
        <taxon>Chordata</taxon>
        <taxon>Craniata</taxon>
        <taxon>Vertebrata</taxon>
        <taxon>Euteleostomi</taxon>
        <taxon>Actinopterygii</taxon>
        <taxon>Neopterygii</taxon>
        <taxon>Teleostei</taxon>
        <taxon>Neoteleostei</taxon>
        <taxon>Acanthomorphata</taxon>
        <taxon>Eupercaria</taxon>
        <taxon>Tetraodontiformes</taxon>
        <taxon>Tetradontoidea</taxon>
        <taxon>Tetraodontidae</taxon>
        <taxon>Takifugu</taxon>
    </lineage>
</organism>
<evidence type="ECO:0000256" key="9">
    <source>
        <dbReference type="SAM" id="Phobius"/>
    </source>
</evidence>
<dbReference type="PANTHER" id="PTHR46841:SF7">
    <property type="entry name" value="IG-LIKE DOMAIN-CONTAINING PROTEIN"/>
    <property type="match status" value="1"/>
</dbReference>
<dbReference type="SUPFAM" id="SSF48726">
    <property type="entry name" value="Immunoglobulin"/>
    <property type="match status" value="5"/>
</dbReference>
<dbReference type="CDD" id="cd00096">
    <property type="entry name" value="Ig"/>
    <property type="match status" value="1"/>
</dbReference>
<evidence type="ECO:0000256" key="8">
    <source>
        <dbReference type="ARBA" id="ARBA00023319"/>
    </source>
</evidence>
<proteinExistence type="predicted"/>
<dbReference type="InterPro" id="IPR013106">
    <property type="entry name" value="Ig_V-set"/>
</dbReference>
<comment type="subcellular location">
    <subcellularLocation>
        <location evidence="1">Membrane</location>
        <topology evidence="1">Single-pass membrane protein</topology>
    </subcellularLocation>
</comment>
<keyword evidence="4 9" id="KW-1133">Transmembrane helix</keyword>
<evidence type="ECO:0000313" key="12">
    <source>
        <dbReference type="Proteomes" id="UP000516260"/>
    </source>
</evidence>
<dbReference type="PANTHER" id="PTHR46841">
    <property type="entry name" value="OX-2 MEMBRANE GLYCOPROTEIN"/>
    <property type="match status" value="1"/>
</dbReference>
<keyword evidence="3" id="KW-0732">Signal</keyword>
<evidence type="ECO:0000259" key="10">
    <source>
        <dbReference type="PROSITE" id="PS50835"/>
    </source>
</evidence>
<keyword evidence="2 9" id="KW-0812">Transmembrane</keyword>
<dbReference type="InterPro" id="IPR013162">
    <property type="entry name" value="CD80_C2-set"/>
</dbReference>
<name>A0A4Z2BPI6_9TELE</name>
<dbReference type="InterPro" id="IPR036179">
    <property type="entry name" value="Ig-like_dom_sf"/>
</dbReference>
<dbReference type="SMART" id="SM00406">
    <property type="entry name" value="IGv"/>
    <property type="match status" value="3"/>
</dbReference>
<keyword evidence="6" id="KW-1015">Disulfide bond</keyword>
<evidence type="ECO:0000256" key="6">
    <source>
        <dbReference type="ARBA" id="ARBA00023157"/>
    </source>
</evidence>
<keyword evidence="7" id="KW-0325">Glycoprotein</keyword>
<feature type="domain" description="Ig-like" evidence="10">
    <location>
        <begin position="318"/>
        <end position="430"/>
    </location>
</feature>
<accession>A0A4Z2BPI6</accession>
<evidence type="ECO:0000256" key="2">
    <source>
        <dbReference type="ARBA" id="ARBA00022692"/>
    </source>
</evidence>
<dbReference type="Pfam" id="PF08205">
    <property type="entry name" value="C2-set_2"/>
    <property type="match status" value="2"/>
</dbReference>
<feature type="transmembrane region" description="Helical" evidence="9">
    <location>
        <begin position="660"/>
        <end position="685"/>
    </location>
</feature>
<dbReference type="AlphaFoldDB" id="A0A4Z2BPI6"/>
<dbReference type="Pfam" id="PF07686">
    <property type="entry name" value="V-set"/>
    <property type="match status" value="2"/>
</dbReference>
<feature type="transmembrane region" description="Helical" evidence="9">
    <location>
        <begin position="262"/>
        <end position="282"/>
    </location>
</feature>
<sequence>MAGNHQISESPNNECLNNFPERLKMGVAVTAVESLISGFGNRTAGYGGEAYYGCAVTDLPGVLQVTWQRLAKDERIENLATYSKRFGQQVNEPYQEKMVFTEASLSSTVIKVKNVTWEDESCYICSFNAYPDGSKRRQSCLKVKGISEVTTAVHTSNTEHEEEAVEVTFTCSATGKPPPTIQWDLSSRDLNDSQAQTTTLTNSDSTFTSSGNISLRVPSGWKGYVDCLVNSGMVGERRERIPLALDPRRKKKDHVDSFPKHLFILVIAVVFISFILVAVTLWKKSYYFIVFPNRLLYVAKELTAVTHIPRDGSALEIPPVGVRMWEVLLCLLLWVAVSRTQGEVRAAPTVTAEVAQPLLLSCNIAIATDHIIRQVRWYDQHDTLLLAYEQSNPVAISHQDPGVHLSPSPSNRSHITIKKVRPDDEGCYRCVFDVFPMGKQEAVTCVSVTGKAHVEGNETVVSGQSATLSCWYSLPKKVQQVLWMKTAEQGDTTTVASYGRHGQLSIADQFIRRISLSRSLGDTQLTIKDVRTEDEACYTCEFHTYPDGSKRTTSCLSVHVLPKPEVKYETSASGETEANCTARSRPAAHITWDVSGDNRTLGPPVTSADSQGDGTTIVRSTLLFHSGLLKDVSVKCIIHHQGLKHPLTVSLNTNVGPATVILLSVCGVVSVLFLSLCIVFCKCFVCTNGENRKDVFEFITQGQCRQGAKELKSAIEAL</sequence>
<evidence type="ECO:0000256" key="7">
    <source>
        <dbReference type="ARBA" id="ARBA00023180"/>
    </source>
</evidence>
<dbReference type="GO" id="GO:0016020">
    <property type="term" value="C:membrane"/>
    <property type="evidence" value="ECO:0007669"/>
    <property type="project" value="UniProtKB-SubCell"/>
</dbReference>
<evidence type="ECO:0000256" key="1">
    <source>
        <dbReference type="ARBA" id="ARBA00004167"/>
    </source>
</evidence>
<evidence type="ECO:0000256" key="3">
    <source>
        <dbReference type="ARBA" id="ARBA00022729"/>
    </source>
</evidence>